<feature type="coiled-coil region" evidence="1">
    <location>
        <begin position="251"/>
        <end position="402"/>
    </location>
</feature>
<dbReference type="InterPro" id="IPR019448">
    <property type="entry name" value="NT-C2"/>
</dbReference>
<evidence type="ECO:0000313" key="5">
    <source>
        <dbReference type="Proteomes" id="UP000692954"/>
    </source>
</evidence>
<feature type="domain" description="C2 NT-type" evidence="3">
    <location>
        <begin position="2"/>
        <end position="138"/>
    </location>
</feature>
<dbReference type="OrthoDB" id="299012at2759"/>
<evidence type="ECO:0000256" key="1">
    <source>
        <dbReference type="SAM" id="Coils"/>
    </source>
</evidence>
<feature type="coiled-coil region" evidence="1">
    <location>
        <begin position="162"/>
        <end position="189"/>
    </location>
</feature>
<reference evidence="4" key="1">
    <citation type="submission" date="2021-01" db="EMBL/GenBank/DDBJ databases">
        <authorList>
            <consortium name="Genoscope - CEA"/>
            <person name="William W."/>
        </authorList>
    </citation>
    <scope>NUCLEOTIDE SEQUENCE</scope>
</reference>
<evidence type="ECO:0000313" key="4">
    <source>
        <dbReference type="EMBL" id="CAD8074144.1"/>
    </source>
</evidence>
<dbReference type="EMBL" id="CAJJDN010000031">
    <property type="protein sequence ID" value="CAD8074144.1"/>
    <property type="molecule type" value="Genomic_DNA"/>
</dbReference>
<name>A0A8S1MFP6_9CILI</name>
<evidence type="ECO:0000259" key="3">
    <source>
        <dbReference type="PROSITE" id="PS51840"/>
    </source>
</evidence>
<sequence length="435" mass="51115">MFKHAGTSENKALIEVNIHQLNINISVPNCEVMIVFQRGDRKAQTQPVQLINKCAKIEQILRLPATLYYDVKQKEYQKKMGTLIILIKYEKGMKNAGQIEIDFSSYLNQKKGKIDEISPLAKCPDSNATLQYTINFLSQDQRSKTPEANINNIREDQSKAQITLLDQQNKILKEDNIRLQEELDNFKTQNKQQSIYIQQLLNQAKQNQDAFRNPNSYKSNQETPTAQPEDCQKCYEFQLEIESLKKIKTNKSISCQKCSNLELQIEQLKNQYQQGIKQEKSDSKLELLNQANTNLKEQLFELEQQTTRIRKENQDLKNKLTIQNEQLIDCRERIQELENDDENDKRIAEYQKFIEKSNDNLLELQQKLFTFQTECDQLQREKNEYERQIEILSKKYDFLELQLFQQKQRYANAMHAFLSLGDTNAIDILEKFSGD</sequence>
<keyword evidence="5" id="KW-1185">Reference proteome</keyword>
<keyword evidence="1" id="KW-0175">Coiled coil</keyword>
<dbReference type="Proteomes" id="UP000692954">
    <property type="component" value="Unassembled WGS sequence"/>
</dbReference>
<evidence type="ECO:0000256" key="2">
    <source>
        <dbReference type="SAM" id="MobiDB-lite"/>
    </source>
</evidence>
<feature type="region of interest" description="Disordered" evidence="2">
    <location>
        <begin position="207"/>
        <end position="227"/>
    </location>
</feature>
<dbReference type="PROSITE" id="PS51840">
    <property type="entry name" value="C2_NT"/>
    <property type="match status" value="1"/>
</dbReference>
<feature type="compositionally biased region" description="Polar residues" evidence="2">
    <location>
        <begin position="207"/>
        <end position="226"/>
    </location>
</feature>
<proteinExistence type="predicted"/>
<dbReference type="Pfam" id="PF10358">
    <property type="entry name" value="NT-C2"/>
    <property type="match status" value="1"/>
</dbReference>
<accession>A0A8S1MFP6</accession>
<organism evidence="4 5">
    <name type="scientific">Paramecium sonneborni</name>
    <dbReference type="NCBI Taxonomy" id="65129"/>
    <lineage>
        <taxon>Eukaryota</taxon>
        <taxon>Sar</taxon>
        <taxon>Alveolata</taxon>
        <taxon>Ciliophora</taxon>
        <taxon>Intramacronucleata</taxon>
        <taxon>Oligohymenophorea</taxon>
        <taxon>Peniculida</taxon>
        <taxon>Parameciidae</taxon>
        <taxon>Paramecium</taxon>
    </lineage>
</organism>
<protein>
    <recommendedName>
        <fullName evidence="3">C2 NT-type domain-containing protein</fullName>
    </recommendedName>
</protein>
<dbReference type="AlphaFoldDB" id="A0A8S1MFP6"/>
<comment type="caution">
    <text evidence="4">The sequence shown here is derived from an EMBL/GenBank/DDBJ whole genome shotgun (WGS) entry which is preliminary data.</text>
</comment>
<gene>
    <name evidence="4" type="ORF">PSON_ATCC_30995.1.T0310337</name>
</gene>